<evidence type="ECO:0000259" key="1">
    <source>
        <dbReference type="Pfam" id="PF09588"/>
    </source>
</evidence>
<keyword evidence="3" id="KW-1185">Reference proteome</keyword>
<sequence length="122" mass="13881">MESRGHTVEKRGLVVHPDHPWLGASPDWILDPAQLLEIKCPFKRSMSLAEFLGRPNGDIKSLGDGQYLICPKGKDGYYLQTQLTMMCLGLQSCKLVIWTPSEDIELEIPFDKHYTDDQVQHL</sequence>
<dbReference type="Proteomes" id="UP001364617">
    <property type="component" value="Unassembled WGS sequence"/>
</dbReference>
<dbReference type="AlphaFoldDB" id="A0AAN9D9M5"/>
<accession>A0AAN9D9M5</accession>
<dbReference type="InterPro" id="IPR019080">
    <property type="entry name" value="YqaJ_viral_recombinase"/>
</dbReference>
<dbReference type="SUPFAM" id="SSF52980">
    <property type="entry name" value="Restriction endonuclease-like"/>
    <property type="match status" value="1"/>
</dbReference>
<organism evidence="2 3">
    <name type="scientific">Phoxinus phoxinus</name>
    <name type="common">Eurasian minnow</name>
    <dbReference type="NCBI Taxonomy" id="58324"/>
    <lineage>
        <taxon>Eukaryota</taxon>
        <taxon>Metazoa</taxon>
        <taxon>Chordata</taxon>
        <taxon>Craniata</taxon>
        <taxon>Vertebrata</taxon>
        <taxon>Euteleostomi</taxon>
        <taxon>Actinopterygii</taxon>
        <taxon>Neopterygii</taxon>
        <taxon>Teleostei</taxon>
        <taxon>Ostariophysi</taxon>
        <taxon>Cypriniformes</taxon>
        <taxon>Leuciscidae</taxon>
        <taxon>Phoxininae</taxon>
        <taxon>Phoxinus</taxon>
    </lineage>
</organism>
<feature type="domain" description="YqaJ viral recombinase" evidence="1">
    <location>
        <begin position="8"/>
        <end position="89"/>
    </location>
</feature>
<dbReference type="PANTHER" id="PTHR46609">
    <property type="entry name" value="EXONUCLEASE, PHAGE-TYPE/RECB, C-TERMINAL DOMAIN-CONTAINING PROTEIN"/>
    <property type="match status" value="1"/>
</dbReference>
<protein>
    <recommendedName>
        <fullName evidence="1">YqaJ viral recombinase domain-containing protein</fullName>
    </recommendedName>
</protein>
<evidence type="ECO:0000313" key="3">
    <source>
        <dbReference type="Proteomes" id="UP001364617"/>
    </source>
</evidence>
<comment type="caution">
    <text evidence="2">The sequence shown here is derived from an EMBL/GenBank/DDBJ whole genome shotgun (WGS) entry which is preliminary data.</text>
</comment>
<dbReference type="CDD" id="cd22343">
    <property type="entry name" value="PDDEXK_lambda_exonuclease-like"/>
    <property type="match status" value="1"/>
</dbReference>
<dbReference type="InterPro" id="IPR011335">
    <property type="entry name" value="Restrct_endonuc-II-like"/>
</dbReference>
<proteinExistence type="predicted"/>
<dbReference type="EMBL" id="JAYKXH010000007">
    <property type="protein sequence ID" value="KAK7162470.1"/>
    <property type="molecule type" value="Genomic_DNA"/>
</dbReference>
<dbReference type="InterPro" id="IPR051703">
    <property type="entry name" value="NF-kappa-B_Signaling_Reg"/>
</dbReference>
<dbReference type="InterPro" id="IPR011604">
    <property type="entry name" value="PDDEXK-like_dom_sf"/>
</dbReference>
<dbReference type="Gene3D" id="3.90.320.10">
    <property type="match status" value="1"/>
</dbReference>
<gene>
    <name evidence="2" type="ORF">R3I93_006700</name>
</gene>
<evidence type="ECO:0000313" key="2">
    <source>
        <dbReference type="EMBL" id="KAK7162470.1"/>
    </source>
</evidence>
<name>A0AAN9D9M5_9TELE</name>
<dbReference type="PANTHER" id="PTHR46609:SF8">
    <property type="entry name" value="YQAJ VIRAL RECOMBINASE DOMAIN-CONTAINING PROTEIN"/>
    <property type="match status" value="1"/>
</dbReference>
<reference evidence="2 3" key="1">
    <citation type="submission" date="2024-02" db="EMBL/GenBank/DDBJ databases">
        <title>Chromosome-level genome assembly of the Eurasian Minnow (Phoxinus phoxinus).</title>
        <authorList>
            <person name="Oriowo T.O."/>
            <person name="Martin S."/>
            <person name="Stange M."/>
            <person name="Chrysostomakis Y."/>
            <person name="Brown T."/>
            <person name="Winkler S."/>
            <person name="Kukowka S."/>
            <person name="Myers E.W."/>
            <person name="Bohne A."/>
        </authorList>
    </citation>
    <scope>NUCLEOTIDE SEQUENCE [LARGE SCALE GENOMIC DNA]</scope>
    <source>
        <strain evidence="2">ZFMK-TIS-60720</strain>
        <tissue evidence="2">Whole Organism</tissue>
    </source>
</reference>
<dbReference type="GO" id="GO:0006281">
    <property type="term" value="P:DNA repair"/>
    <property type="evidence" value="ECO:0007669"/>
    <property type="project" value="UniProtKB-ARBA"/>
</dbReference>
<dbReference type="Pfam" id="PF09588">
    <property type="entry name" value="YqaJ"/>
    <property type="match status" value="1"/>
</dbReference>